<dbReference type="KEGG" id="avn:Avin_11030"/>
<dbReference type="HOGENOM" id="CLU_3408529_0_0_6"/>
<sequence length="29" mass="3406">MAGSDKRTFCPGERLWPRMGRIEWEMGHA</sequence>
<evidence type="ECO:0000313" key="2">
    <source>
        <dbReference type="Proteomes" id="UP000002424"/>
    </source>
</evidence>
<dbReference type="Proteomes" id="UP000002424">
    <property type="component" value="Chromosome"/>
</dbReference>
<dbReference type="AlphaFoldDB" id="C1DPA2"/>
<protein>
    <submittedName>
        <fullName evidence="1">Uncharacterized protein</fullName>
    </submittedName>
</protein>
<reference evidence="1 2" key="1">
    <citation type="journal article" date="2009" name="J. Bacteriol.">
        <title>Genome sequence of Azotobacter vinelandii, an obligate aerobe specialized to support diverse anaerobic metabolic processes.</title>
        <authorList>
            <person name="Setubal J.C."/>
            <person name="dos Santos P."/>
            <person name="Goldman B.S."/>
            <person name="Ertesvag H."/>
            <person name="Espin G."/>
            <person name="Rubio L.M."/>
            <person name="Valla S."/>
            <person name="Almeida N.F."/>
            <person name="Balasubramanian D."/>
            <person name="Cromes L."/>
            <person name="Curatti L."/>
            <person name="Du Z."/>
            <person name="Godsy E."/>
            <person name="Goodner B."/>
            <person name="Hellner-Burris K."/>
            <person name="Hernandez J.A."/>
            <person name="Houmiel K."/>
            <person name="Imperial J."/>
            <person name="Kennedy C."/>
            <person name="Larson T.J."/>
            <person name="Latreille P."/>
            <person name="Ligon L.S."/>
            <person name="Lu J."/>
            <person name="Maerk M."/>
            <person name="Miller N.M."/>
            <person name="Norton S."/>
            <person name="O'Carroll I.P."/>
            <person name="Paulsen I."/>
            <person name="Raulfs E.C."/>
            <person name="Roemer R."/>
            <person name="Rosser J."/>
            <person name="Segura D."/>
            <person name="Slater S."/>
            <person name="Stricklin S.L."/>
            <person name="Studholme D.J."/>
            <person name="Sun J."/>
            <person name="Viana C.J."/>
            <person name="Wallin E."/>
            <person name="Wang B."/>
            <person name="Wheeler C."/>
            <person name="Zhu H."/>
            <person name="Dean D.R."/>
            <person name="Dixon R."/>
            <person name="Wood D."/>
        </authorList>
    </citation>
    <scope>NUCLEOTIDE SEQUENCE [LARGE SCALE GENOMIC DNA]</scope>
    <source>
        <strain evidence="2">DJ / ATCC BAA-1303</strain>
    </source>
</reference>
<organism evidence="1 2">
    <name type="scientific">Azotobacter vinelandii (strain DJ / ATCC BAA-1303)</name>
    <dbReference type="NCBI Taxonomy" id="322710"/>
    <lineage>
        <taxon>Bacteria</taxon>
        <taxon>Pseudomonadati</taxon>
        <taxon>Pseudomonadota</taxon>
        <taxon>Gammaproteobacteria</taxon>
        <taxon>Pseudomonadales</taxon>
        <taxon>Pseudomonadaceae</taxon>
        <taxon>Azotobacter</taxon>
    </lineage>
</organism>
<accession>C1DPA2</accession>
<evidence type="ECO:0000313" key="1">
    <source>
        <dbReference type="EMBL" id="ACO77334.1"/>
    </source>
</evidence>
<dbReference type="EnsemblBacteria" id="ACO77334">
    <property type="protein sequence ID" value="ACO77334"/>
    <property type="gene ID" value="Avin_11030"/>
</dbReference>
<dbReference type="EMBL" id="CP001157">
    <property type="protein sequence ID" value="ACO77334.1"/>
    <property type="molecule type" value="Genomic_DNA"/>
</dbReference>
<name>C1DPA2_AZOVD</name>
<proteinExistence type="predicted"/>
<gene>
    <name evidence="1" type="ordered locus">Avin_11030</name>
</gene>
<keyword evidence="2" id="KW-1185">Reference proteome</keyword>